<protein>
    <submittedName>
        <fullName evidence="1">Uncharacterized protein</fullName>
    </submittedName>
</protein>
<dbReference type="AlphaFoldDB" id="A0AAN9XTX3"/>
<dbReference type="EMBL" id="JAYMYS010000001">
    <property type="protein sequence ID" value="KAK7410115.1"/>
    <property type="molecule type" value="Genomic_DNA"/>
</dbReference>
<accession>A0AAN9XTX3</accession>
<reference evidence="1 2" key="1">
    <citation type="submission" date="2024-01" db="EMBL/GenBank/DDBJ databases">
        <title>The genomes of 5 underutilized Papilionoideae crops provide insights into root nodulation and disease resistanc.</title>
        <authorList>
            <person name="Jiang F."/>
        </authorList>
    </citation>
    <scope>NUCLEOTIDE SEQUENCE [LARGE SCALE GENOMIC DNA]</scope>
    <source>
        <strain evidence="1">DUOXIRENSHENG_FW03</strain>
        <tissue evidence="1">Leaves</tissue>
    </source>
</reference>
<evidence type="ECO:0000313" key="2">
    <source>
        <dbReference type="Proteomes" id="UP001386955"/>
    </source>
</evidence>
<gene>
    <name evidence="1" type="ORF">VNO78_00651</name>
</gene>
<sequence length="144" mass="16398">MLSFSFFMFKDNVIFDSRSLASKYLINLCGRRFLMAYFVYMKHSVVGELQCGGAKHRKGRKAQARVLTFFSLPTSSSLFKRDARPGWIHLCFKDGVDVNLKNVQVEERSRSKKEKGKKVVTEEASYEEVEVASDDVPSEAIGEN</sequence>
<dbReference type="Proteomes" id="UP001386955">
    <property type="component" value="Unassembled WGS sequence"/>
</dbReference>
<evidence type="ECO:0000313" key="1">
    <source>
        <dbReference type="EMBL" id="KAK7410115.1"/>
    </source>
</evidence>
<proteinExistence type="predicted"/>
<organism evidence="1 2">
    <name type="scientific">Psophocarpus tetragonolobus</name>
    <name type="common">Winged bean</name>
    <name type="synonym">Dolichos tetragonolobus</name>
    <dbReference type="NCBI Taxonomy" id="3891"/>
    <lineage>
        <taxon>Eukaryota</taxon>
        <taxon>Viridiplantae</taxon>
        <taxon>Streptophyta</taxon>
        <taxon>Embryophyta</taxon>
        <taxon>Tracheophyta</taxon>
        <taxon>Spermatophyta</taxon>
        <taxon>Magnoliopsida</taxon>
        <taxon>eudicotyledons</taxon>
        <taxon>Gunneridae</taxon>
        <taxon>Pentapetalae</taxon>
        <taxon>rosids</taxon>
        <taxon>fabids</taxon>
        <taxon>Fabales</taxon>
        <taxon>Fabaceae</taxon>
        <taxon>Papilionoideae</taxon>
        <taxon>50 kb inversion clade</taxon>
        <taxon>NPAAA clade</taxon>
        <taxon>indigoferoid/millettioid clade</taxon>
        <taxon>Phaseoleae</taxon>
        <taxon>Psophocarpus</taxon>
    </lineage>
</organism>
<keyword evidence="2" id="KW-1185">Reference proteome</keyword>
<comment type="caution">
    <text evidence="1">The sequence shown here is derived from an EMBL/GenBank/DDBJ whole genome shotgun (WGS) entry which is preliminary data.</text>
</comment>
<name>A0AAN9XTX3_PSOTE</name>